<evidence type="ECO:0000313" key="2">
    <source>
        <dbReference type="Proteomes" id="UP000494261"/>
    </source>
</evidence>
<dbReference type="EMBL" id="CABVQC010000103">
    <property type="protein sequence ID" value="VWC52283.1"/>
    <property type="molecule type" value="Genomic_DNA"/>
</dbReference>
<proteinExistence type="predicted"/>
<name>A0A6P2T1J5_9BURK</name>
<dbReference type="AlphaFoldDB" id="A0A6P2T1J5"/>
<dbReference type="OrthoDB" id="9816422at2"/>
<gene>
    <name evidence="1" type="ORF">BLA13014_07949</name>
</gene>
<sequence>MTKQKRPFKFNFHSGDVGHTLVIGSISNGKTAPADLVKLGECGHPGGKVSVEQAGTLVGSGPSDVGKTV</sequence>
<protein>
    <submittedName>
        <fullName evidence="1">Uncharacterized protein</fullName>
    </submittedName>
</protein>
<reference evidence="1 2" key="1">
    <citation type="submission" date="2019-09" db="EMBL/GenBank/DDBJ databases">
        <authorList>
            <person name="Depoorter E."/>
        </authorList>
    </citation>
    <scope>NUCLEOTIDE SEQUENCE [LARGE SCALE GENOMIC DNA]</scope>
    <source>
        <strain evidence="1">LMG 13014</strain>
    </source>
</reference>
<dbReference type="GeneID" id="99665096"/>
<dbReference type="RefSeq" id="WP_137962685.1">
    <property type="nucleotide sequence ID" value="NZ_CABVQC010000103.1"/>
</dbReference>
<dbReference type="Proteomes" id="UP000494261">
    <property type="component" value="Unassembled WGS sequence"/>
</dbReference>
<evidence type="ECO:0000313" key="1">
    <source>
        <dbReference type="EMBL" id="VWC52283.1"/>
    </source>
</evidence>
<organism evidence="1 2">
    <name type="scientific">Burkholderia aenigmatica</name>
    <dbReference type="NCBI Taxonomy" id="2015348"/>
    <lineage>
        <taxon>Bacteria</taxon>
        <taxon>Pseudomonadati</taxon>
        <taxon>Pseudomonadota</taxon>
        <taxon>Betaproteobacteria</taxon>
        <taxon>Burkholderiales</taxon>
        <taxon>Burkholderiaceae</taxon>
        <taxon>Burkholderia</taxon>
        <taxon>Burkholderia cepacia complex</taxon>
    </lineage>
</organism>
<accession>A0A6P2T1J5</accession>